<dbReference type="AlphaFoldDB" id="A0A9D3BPW2"/>
<name>A0A9D3BPW2_NOTFU</name>
<evidence type="ECO:0000256" key="1">
    <source>
        <dbReference type="SAM" id="MobiDB-lite"/>
    </source>
</evidence>
<proteinExistence type="predicted"/>
<gene>
    <name evidence="3" type="primary">ccdc103</name>
    <name evidence="3" type="ORF">G4P62_013952</name>
</gene>
<dbReference type="EMBL" id="JAAVVJ010000008">
    <property type="protein sequence ID" value="KAF7218077.1"/>
    <property type="molecule type" value="Genomic_DNA"/>
</dbReference>
<comment type="caution">
    <text evidence="3">The sequence shown here is derived from an EMBL/GenBank/DDBJ whole genome shotgun (WGS) entry which is preliminary data.</text>
</comment>
<dbReference type="Proteomes" id="UP000822369">
    <property type="component" value="Chromosome 8"/>
</dbReference>
<dbReference type="GO" id="GO:0005576">
    <property type="term" value="C:extracellular region"/>
    <property type="evidence" value="ECO:0007669"/>
    <property type="project" value="GOC"/>
</dbReference>
<feature type="region of interest" description="Disordered" evidence="1">
    <location>
        <begin position="63"/>
        <end position="86"/>
    </location>
</feature>
<dbReference type="PANTHER" id="PTHR28572:SF1">
    <property type="entry name" value="COILED-COIL DOMAIN-CONTAINING PROTEIN 103"/>
    <property type="match status" value="1"/>
</dbReference>
<evidence type="ECO:0000313" key="3">
    <source>
        <dbReference type="EMBL" id="KAF7218077.1"/>
    </source>
</evidence>
<dbReference type="GO" id="GO:0007368">
    <property type="term" value="P:determination of left/right symmetry"/>
    <property type="evidence" value="ECO:0007669"/>
    <property type="project" value="TreeGrafter"/>
</dbReference>
<dbReference type="GeneID" id="107390298"/>
<dbReference type="CTD" id="388389"/>
<dbReference type="GO" id="GO:0036159">
    <property type="term" value="P:inner dynein arm assembly"/>
    <property type="evidence" value="ECO:0007669"/>
    <property type="project" value="TreeGrafter"/>
</dbReference>
<evidence type="ECO:0000259" key="2">
    <source>
        <dbReference type="Pfam" id="PF15867"/>
    </source>
</evidence>
<dbReference type="GO" id="GO:0003351">
    <property type="term" value="P:epithelial cilium movement involved in extracellular fluid movement"/>
    <property type="evidence" value="ECO:0007669"/>
    <property type="project" value="TreeGrafter"/>
</dbReference>
<feature type="domain" description="Dynein attachment factor N-terminal" evidence="2">
    <location>
        <begin position="13"/>
        <end position="79"/>
    </location>
</feature>
<protein>
    <submittedName>
        <fullName evidence="3">Transcript variant X1</fullName>
    </submittedName>
</protein>
<dbReference type="PANTHER" id="PTHR28572">
    <property type="entry name" value="COILED-COIL DOMAIN-CONTAINING PROTEIN 103"/>
    <property type="match status" value="1"/>
</dbReference>
<accession>A0A9D3BPW2</accession>
<feature type="compositionally biased region" description="Basic and acidic residues" evidence="1">
    <location>
        <begin position="63"/>
        <end position="73"/>
    </location>
</feature>
<organism evidence="3 4">
    <name type="scientific">Nothobranchius furzeri</name>
    <name type="common">Turquoise killifish</name>
    <dbReference type="NCBI Taxonomy" id="105023"/>
    <lineage>
        <taxon>Eukaryota</taxon>
        <taxon>Metazoa</taxon>
        <taxon>Chordata</taxon>
        <taxon>Craniata</taxon>
        <taxon>Vertebrata</taxon>
        <taxon>Euteleostomi</taxon>
        <taxon>Actinopterygii</taxon>
        <taxon>Neopterygii</taxon>
        <taxon>Teleostei</taxon>
        <taxon>Neoteleostei</taxon>
        <taxon>Acanthomorphata</taxon>
        <taxon>Ovalentaria</taxon>
        <taxon>Atherinomorphae</taxon>
        <taxon>Cyprinodontiformes</taxon>
        <taxon>Nothobranchiidae</taxon>
        <taxon>Nothobranchius</taxon>
    </lineage>
</organism>
<dbReference type="GO" id="GO:0036157">
    <property type="term" value="C:outer dynein arm"/>
    <property type="evidence" value="ECO:0007669"/>
    <property type="project" value="InterPro"/>
</dbReference>
<reference evidence="3" key="1">
    <citation type="submission" date="2020-03" db="EMBL/GenBank/DDBJ databases">
        <title>Intra-Species Differences in Population Size shape Life History and Genome Evolution.</title>
        <authorList>
            <person name="Willemsen D."/>
            <person name="Cui R."/>
            <person name="Valenzano D.R."/>
        </authorList>
    </citation>
    <scope>NUCLEOTIDE SEQUENCE</scope>
    <source>
        <strain evidence="3">GRZ</strain>
        <tissue evidence="3">Whole</tissue>
    </source>
</reference>
<dbReference type="KEGG" id="nfu:107390298"/>
<evidence type="ECO:0000313" key="4">
    <source>
        <dbReference type="Proteomes" id="UP000822369"/>
    </source>
</evidence>
<dbReference type="Pfam" id="PF15867">
    <property type="entry name" value="Dynein_attach_N"/>
    <property type="match status" value="1"/>
</dbReference>
<dbReference type="InterPro" id="IPR031733">
    <property type="entry name" value="Dynein_attach_N"/>
</dbReference>
<dbReference type="OrthoDB" id="447931at2759"/>
<dbReference type="InterPro" id="IPR042422">
    <property type="entry name" value="CC103"/>
</dbReference>
<sequence>MGTGAVMSQQDVINFAALEQELRAAVESERRYQRENETKLRAVTNRVSYEQFRDLVLTSHLKPLEKKDKDRAPRSQSWNPIAPGNM</sequence>